<feature type="binding site" evidence="9">
    <location>
        <position position="145"/>
    </location>
    <ligand>
        <name>Ni(2+)</name>
        <dbReference type="ChEBI" id="CHEBI:49786"/>
    </ligand>
</feature>
<keyword evidence="5 9" id="KW-0223">Dioxygenase</keyword>
<organism evidence="10 11">
    <name type="scientific">Leptospirillum ferrodiazotrophum</name>
    <dbReference type="NCBI Taxonomy" id="412449"/>
    <lineage>
        <taxon>Bacteria</taxon>
        <taxon>Pseudomonadati</taxon>
        <taxon>Nitrospirota</taxon>
        <taxon>Nitrospiria</taxon>
        <taxon>Nitrospirales</taxon>
        <taxon>Nitrospiraceae</taxon>
        <taxon>Leptospirillum</taxon>
    </lineage>
</organism>
<comment type="function">
    <text evidence="9">Catalyzes 2 different reactions between oxygene and the acireductone 1,2-dihydroxy-3-keto-5-methylthiopentene (DHK-MTPene) depending upon the metal bound in the active site. Fe-containing acireductone dioxygenase (Fe-ARD) produces formate and 2-keto-4-methylthiobutyrate (KMTB), the alpha-ketoacid precursor of methionine in the methionine recycle pathway. Ni-containing acireductone dioxygenase (Ni-ARD) produces methylthiopropionate, carbon monoxide and formate, and does not lie on the methionine recycle pathway.</text>
</comment>
<gene>
    <name evidence="9" type="primary">mtnD</name>
    <name evidence="10" type="ORF">UBAL3_92050112</name>
</gene>
<feature type="site" description="Important to generate the dianion" evidence="9">
    <location>
        <position position="108"/>
    </location>
</feature>
<feature type="site" description="May play a role in transmitting local conformational changes" evidence="9">
    <location>
        <position position="105"/>
    </location>
</feature>
<comment type="subunit">
    <text evidence="9">Monomer.</text>
</comment>
<name>C6HX30_9BACT</name>
<feature type="binding site" evidence="9">
    <location>
        <position position="106"/>
    </location>
    <ligand>
        <name>Fe(2+)</name>
        <dbReference type="ChEBI" id="CHEBI:29033"/>
    </ligand>
</feature>
<protein>
    <recommendedName>
        <fullName evidence="9">Acireductone dioxygenase</fullName>
    </recommendedName>
    <alternativeName>
        <fullName evidence="9">1,2-dihydroxy-3-keto-5-methylthiopentene dioxygenase</fullName>
        <shortName evidence="9">DHK-MTPene dioxygenase</shortName>
    </alternativeName>
    <alternativeName>
        <fullName evidence="9">Acireductone dioxygenase (Fe(2+)-requiring)</fullName>
        <shortName evidence="9">ARD'</shortName>
        <shortName evidence="9">Fe-ARD</shortName>
        <ecNumber evidence="9">1.13.11.54</ecNumber>
    </alternativeName>
    <alternativeName>
        <fullName evidence="9">Acireductone dioxygenase (Ni(2+)-requiring)</fullName>
        <shortName evidence="9">ARD</shortName>
        <shortName evidence="9">Ni-ARD</shortName>
        <ecNumber evidence="9">1.13.11.53</ecNumber>
    </alternativeName>
</protein>
<dbReference type="HAMAP" id="MF_01682">
    <property type="entry name" value="Salvage_MtnD"/>
    <property type="match status" value="1"/>
</dbReference>
<keyword evidence="4 9" id="KW-0479">Metal-binding</keyword>
<dbReference type="GO" id="GO:0016151">
    <property type="term" value="F:nickel cation binding"/>
    <property type="evidence" value="ECO:0007669"/>
    <property type="project" value="UniProtKB-UniRule"/>
</dbReference>
<feature type="binding site" evidence="9">
    <location>
        <position position="100"/>
    </location>
    <ligand>
        <name>Ni(2+)</name>
        <dbReference type="ChEBI" id="CHEBI:49786"/>
    </ligand>
</feature>
<dbReference type="InterPro" id="IPR023956">
    <property type="entry name" value="ARD_bac"/>
</dbReference>
<evidence type="ECO:0000256" key="2">
    <source>
        <dbReference type="ARBA" id="ARBA00022596"/>
    </source>
</evidence>
<keyword evidence="8 9" id="KW-0486">Methionine biosynthesis</keyword>
<dbReference type="PANTHER" id="PTHR23418:SF0">
    <property type="entry name" value="ACIREDUCTONE DIOXYGENASE"/>
    <property type="match status" value="1"/>
</dbReference>
<comment type="cofactor">
    <cofactor evidence="9">
        <name>Ni(2+)</name>
        <dbReference type="ChEBI" id="CHEBI:49786"/>
    </cofactor>
    <text evidence="9">Binds 1 nickel ion per monomer.</text>
</comment>
<comment type="catalytic activity">
    <reaction evidence="9">
        <text>1,2-dihydroxy-5-(methylsulfanyl)pent-1-en-3-one + O2 = 3-(methylsulfanyl)propanoate + CO + formate + 2 H(+)</text>
        <dbReference type="Rhea" id="RHEA:14161"/>
        <dbReference type="ChEBI" id="CHEBI:15378"/>
        <dbReference type="ChEBI" id="CHEBI:15379"/>
        <dbReference type="ChEBI" id="CHEBI:15740"/>
        <dbReference type="ChEBI" id="CHEBI:17245"/>
        <dbReference type="ChEBI" id="CHEBI:49016"/>
        <dbReference type="ChEBI" id="CHEBI:49252"/>
        <dbReference type="EC" id="1.13.11.53"/>
    </reaction>
</comment>
<reference evidence="10 11" key="1">
    <citation type="journal article" date="2009" name="Appl. Environ. Microbiol.">
        <title>Community genomic and proteomic analyses of chemoautotrophic iron-oxidizing "Leptospirillum rubarum" (Group II) and "Leptospirillum ferrodiazotrophum" (Group III) bacteria in acid mine drainage biofilms.</title>
        <authorList>
            <person name="Goltsman D.S."/>
            <person name="Denef V.J."/>
            <person name="Singer S.W."/>
            <person name="VerBerkmoes N.C."/>
            <person name="Lefsrud M."/>
            <person name="Mueller R.S."/>
            <person name="Dick G.J."/>
            <person name="Sun C.L."/>
            <person name="Wheeler K.E."/>
            <person name="Zemla A."/>
            <person name="Baker B.J."/>
            <person name="Hauser L."/>
            <person name="Land M."/>
            <person name="Shah M.B."/>
            <person name="Thelen M.P."/>
            <person name="Hettich R.L."/>
            <person name="Banfield J.F."/>
        </authorList>
    </citation>
    <scope>NUCLEOTIDE SEQUENCE [LARGE SCALE GENOMIC DNA]</scope>
</reference>
<keyword evidence="6 9" id="KW-0560">Oxidoreductase</keyword>
<evidence type="ECO:0000256" key="3">
    <source>
        <dbReference type="ARBA" id="ARBA00022605"/>
    </source>
</evidence>
<evidence type="ECO:0000256" key="5">
    <source>
        <dbReference type="ARBA" id="ARBA00022964"/>
    </source>
</evidence>
<evidence type="ECO:0000256" key="9">
    <source>
        <dbReference type="HAMAP-Rule" id="MF_01682"/>
    </source>
</evidence>
<proteinExistence type="inferred from homology"/>
<comment type="pathway">
    <text evidence="9">Amino-acid biosynthesis; L-methionine biosynthesis via salvage pathway; L-methionine from S-methyl-5-thio-alpha-D-ribose 1-phosphate: step 5/6.</text>
</comment>
<evidence type="ECO:0000313" key="11">
    <source>
        <dbReference type="Proteomes" id="UP000009374"/>
    </source>
</evidence>
<accession>C6HX30</accession>
<dbReference type="EMBL" id="GG693873">
    <property type="protein sequence ID" value="EES52740.1"/>
    <property type="molecule type" value="Genomic_DNA"/>
</dbReference>
<feature type="binding site" evidence="9">
    <location>
        <position position="100"/>
    </location>
    <ligand>
        <name>Fe(2+)</name>
        <dbReference type="ChEBI" id="CHEBI:29033"/>
    </ligand>
</feature>
<keyword evidence="11" id="KW-1185">Reference proteome</keyword>
<dbReference type="UniPathway" id="UPA00904">
    <property type="reaction ID" value="UER00878"/>
</dbReference>
<dbReference type="EC" id="1.13.11.54" evidence="9"/>
<evidence type="ECO:0000313" key="10">
    <source>
        <dbReference type="EMBL" id="EES52740.1"/>
    </source>
</evidence>
<feature type="binding site" evidence="9">
    <location>
        <position position="145"/>
    </location>
    <ligand>
        <name>Fe(2+)</name>
        <dbReference type="ChEBI" id="CHEBI:29033"/>
    </ligand>
</feature>
<dbReference type="PANTHER" id="PTHR23418">
    <property type="entry name" value="ACIREDUCTONE DIOXYGENASE"/>
    <property type="match status" value="1"/>
</dbReference>
<dbReference type="InterPro" id="IPR004313">
    <property type="entry name" value="ARD"/>
</dbReference>
<feature type="binding site" evidence="9">
    <location>
        <position position="106"/>
    </location>
    <ligand>
        <name>Ni(2+)</name>
        <dbReference type="ChEBI" id="CHEBI:49786"/>
    </ligand>
</feature>
<dbReference type="Proteomes" id="UP000009374">
    <property type="component" value="Unassembled WGS sequence"/>
</dbReference>
<evidence type="ECO:0000256" key="4">
    <source>
        <dbReference type="ARBA" id="ARBA00022723"/>
    </source>
</evidence>
<feature type="binding site" evidence="9">
    <location>
        <position position="102"/>
    </location>
    <ligand>
        <name>Ni(2+)</name>
        <dbReference type="ChEBI" id="CHEBI:49786"/>
    </ligand>
</feature>
<keyword evidence="3 9" id="KW-0028">Amino-acid biosynthesis</keyword>
<keyword evidence="2 9" id="KW-0533">Nickel</keyword>
<dbReference type="AlphaFoldDB" id="C6HX30"/>
<comment type="catalytic activity">
    <reaction evidence="1 9">
        <text>1,2-dihydroxy-5-(methylsulfanyl)pent-1-en-3-one + O2 = 4-methylsulfanyl-2-oxobutanoate + formate + 2 H(+)</text>
        <dbReference type="Rhea" id="RHEA:24504"/>
        <dbReference type="ChEBI" id="CHEBI:15378"/>
        <dbReference type="ChEBI" id="CHEBI:15379"/>
        <dbReference type="ChEBI" id="CHEBI:15740"/>
        <dbReference type="ChEBI" id="CHEBI:16723"/>
        <dbReference type="ChEBI" id="CHEBI:49252"/>
        <dbReference type="EC" id="1.13.11.54"/>
    </reaction>
</comment>
<dbReference type="GO" id="GO:0010308">
    <property type="term" value="F:acireductone dioxygenase (Ni2+-requiring) activity"/>
    <property type="evidence" value="ECO:0007669"/>
    <property type="project" value="UniProtKB-UniRule"/>
</dbReference>
<evidence type="ECO:0000256" key="6">
    <source>
        <dbReference type="ARBA" id="ARBA00023002"/>
    </source>
</evidence>
<dbReference type="InterPro" id="IPR011051">
    <property type="entry name" value="RmlC_Cupin_sf"/>
</dbReference>
<dbReference type="GO" id="GO:0019284">
    <property type="term" value="P:L-methionine salvage from S-adenosylmethionine"/>
    <property type="evidence" value="ECO:0007669"/>
    <property type="project" value="InterPro"/>
</dbReference>
<dbReference type="SUPFAM" id="SSF51182">
    <property type="entry name" value="RmlC-like cupins"/>
    <property type="match status" value="1"/>
</dbReference>
<dbReference type="Gene3D" id="2.60.120.10">
    <property type="entry name" value="Jelly Rolls"/>
    <property type="match status" value="1"/>
</dbReference>
<evidence type="ECO:0000256" key="8">
    <source>
        <dbReference type="ARBA" id="ARBA00023167"/>
    </source>
</evidence>
<comment type="caution">
    <text evidence="9">Lacks conserved residue(s) required for the propagation of feature annotation.</text>
</comment>
<keyword evidence="7 9" id="KW-0408">Iron</keyword>
<feature type="binding site" evidence="9">
    <location>
        <position position="102"/>
    </location>
    <ligand>
        <name>Fe(2+)</name>
        <dbReference type="ChEBI" id="CHEBI:29033"/>
    </ligand>
</feature>
<dbReference type="Pfam" id="PF03079">
    <property type="entry name" value="ARD"/>
    <property type="match status" value="1"/>
</dbReference>
<dbReference type="GO" id="GO:0010309">
    <property type="term" value="F:acireductone dioxygenase [iron(II)-requiring] activity"/>
    <property type="evidence" value="ECO:0007669"/>
    <property type="project" value="UniProtKB-UniRule"/>
</dbReference>
<evidence type="ECO:0000256" key="7">
    <source>
        <dbReference type="ARBA" id="ARBA00023004"/>
    </source>
</evidence>
<sequence>MAILFCTDKRQITTLPEIAKILTPIGVKLDAWPVPETQPLKDLLGKPRLTPSEQEEVLSSFLPRFDDLKKTLGYQTQDLIVLDPDLPGLSALEEKFRSCHTHDDDEIRYIVEGEGIFGFVLADGDQVELLVESGDYINVPRGAEHWFRLTPSRRIKAVRYFTSREGWVPLYTGRPLSSAFA</sequence>
<evidence type="ECO:0000256" key="1">
    <source>
        <dbReference type="ARBA" id="ARBA00000428"/>
    </source>
</evidence>
<comment type="cofactor">
    <cofactor evidence="9">
        <name>Fe(2+)</name>
        <dbReference type="ChEBI" id="CHEBI:29033"/>
    </cofactor>
    <text evidence="9">Binds 1 Fe(2+) cation per monomer.</text>
</comment>
<dbReference type="CDD" id="cd02232">
    <property type="entry name" value="cupin_ARD"/>
    <property type="match status" value="1"/>
</dbReference>
<comment type="similarity">
    <text evidence="9">Belongs to the acireductone dioxygenase (ARD) family.</text>
</comment>
<dbReference type="GO" id="GO:0005506">
    <property type="term" value="F:iron ion binding"/>
    <property type="evidence" value="ECO:0007669"/>
    <property type="project" value="UniProtKB-UniRule"/>
</dbReference>
<dbReference type="InterPro" id="IPR014710">
    <property type="entry name" value="RmlC-like_jellyroll"/>
</dbReference>
<dbReference type="GO" id="GO:0019509">
    <property type="term" value="P:L-methionine salvage from methylthioadenosine"/>
    <property type="evidence" value="ECO:0007669"/>
    <property type="project" value="UniProtKB-UniRule"/>
</dbReference>
<dbReference type="EC" id="1.13.11.53" evidence="9"/>